<dbReference type="SUPFAM" id="SSF51735">
    <property type="entry name" value="NAD(P)-binding Rossmann-fold domains"/>
    <property type="match status" value="1"/>
</dbReference>
<dbReference type="EMBL" id="GL832973">
    <property type="protein sequence ID" value="EGD75743.1"/>
    <property type="molecule type" value="Genomic_DNA"/>
</dbReference>
<dbReference type="AlphaFoldDB" id="F2UGJ3"/>
<evidence type="ECO:0000313" key="4">
    <source>
        <dbReference type="Proteomes" id="UP000007799"/>
    </source>
</evidence>
<accession>F2UGJ3</accession>
<dbReference type="PANTHER" id="PTHR44252:SF3">
    <property type="entry name" value="D-ERYTHRULOSE REDUCTASE-RELATED"/>
    <property type="match status" value="1"/>
</dbReference>
<dbReference type="Proteomes" id="UP000007799">
    <property type="component" value="Unassembled WGS sequence"/>
</dbReference>
<dbReference type="PANTHER" id="PTHR44252">
    <property type="entry name" value="D-ERYTHRULOSE REDUCTASE"/>
    <property type="match status" value="1"/>
</dbReference>
<dbReference type="InParanoid" id="F2UGJ3"/>
<keyword evidence="2" id="KW-0521">NADP</keyword>
<comment type="similarity">
    <text evidence="1">Belongs to the short-chain dehydrogenases/reductases (SDR) family.</text>
</comment>
<dbReference type="KEGG" id="sre:PTSG_07859"/>
<dbReference type="Gene3D" id="3.40.50.720">
    <property type="entry name" value="NAD(P)-binding Rossmann-like Domain"/>
    <property type="match status" value="1"/>
</dbReference>
<sequence>MTMMMTAATAAVRRSCVAAAAAPRRGVPVVARRSLSAATAHRSGANATYNFDVSFTGKTAVVTGATRGIGRATAIALSSLGADVVAIGRSGLDELAQQYPALKPMHLDLSDKDAVEKELSDLPKIDLLVNNAGITYLAPFVDHDLDRMQHSYCWGGGIL</sequence>
<dbReference type="GO" id="GO:0006006">
    <property type="term" value="P:glucose metabolic process"/>
    <property type="evidence" value="ECO:0007669"/>
    <property type="project" value="TreeGrafter"/>
</dbReference>
<proteinExistence type="inferred from homology"/>
<reference evidence="3" key="1">
    <citation type="submission" date="2009-08" db="EMBL/GenBank/DDBJ databases">
        <title>Annotation of Salpingoeca rosetta.</title>
        <authorList>
            <consortium name="The Broad Institute Genome Sequencing Platform"/>
            <person name="Russ C."/>
            <person name="Cuomo C."/>
            <person name="Burger G."/>
            <person name="Gray M.W."/>
            <person name="Holland P.W.H."/>
            <person name="King N."/>
            <person name="Lang F.B.F."/>
            <person name="Roger A.J."/>
            <person name="Ruiz-Trillo I."/>
            <person name="Young S.K."/>
            <person name="Zeng Q."/>
            <person name="Gargeya S."/>
            <person name="Alvarado L."/>
            <person name="Berlin A."/>
            <person name="Chapman S.B."/>
            <person name="Chen Z."/>
            <person name="Freedman E."/>
            <person name="Gellesch M."/>
            <person name="Goldberg J."/>
            <person name="Griggs A."/>
            <person name="Gujja S."/>
            <person name="Heilman E."/>
            <person name="Heiman D."/>
            <person name="Howarth C."/>
            <person name="Mehta T."/>
            <person name="Neiman D."/>
            <person name="Pearson M."/>
            <person name="Roberts A."/>
            <person name="Saif S."/>
            <person name="Shea T."/>
            <person name="Shenoy N."/>
            <person name="Sisk P."/>
            <person name="Stolte C."/>
            <person name="Sykes S."/>
            <person name="White J."/>
            <person name="Yandava C."/>
            <person name="Haas B."/>
            <person name="Nusbaum C."/>
            <person name="Birren B."/>
        </authorList>
    </citation>
    <scope>NUCLEOTIDE SEQUENCE [LARGE SCALE GENOMIC DNA]</scope>
    <source>
        <strain evidence="3">ATCC 50818</strain>
    </source>
</reference>
<dbReference type="GO" id="GO:0005997">
    <property type="term" value="P:xylulose metabolic process"/>
    <property type="evidence" value="ECO:0007669"/>
    <property type="project" value="TreeGrafter"/>
</dbReference>
<protein>
    <submittedName>
        <fullName evidence="3">Uncharacterized protein</fullName>
    </submittedName>
</protein>
<dbReference type="eggNOG" id="KOG1207">
    <property type="taxonomic scope" value="Eukaryota"/>
</dbReference>
<dbReference type="PRINTS" id="PR00081">
    <property type="entry name" value="GDHRDH"/>
</dbReference>
<dbReference type="STRING" id="946362.F2UGJ3"/>
<dbReference type="GO" id="GO:0050038">
    <property type="term" value="F:L-xylulose reductase (NADPH) activity"/>
    <property type="evidence" value="ECO:0007669"/>
    <property type="project" value="TreeGrafter"/>
</dbReference>
<name>F2UGJ3_SALR5</name>
<dbReference type="GeneID" id="16072225"/>
<dbReference type="GO" id="GO:0004090">
    <property type="term" value="F:carbonyl reductase (NADPH) activity"/>
    <property type="evidence" value="ECO:0007669"/>
    <property type="project" value="TreeGrafter"/>
</dbReference>
<dbReference type="RefSeq" id="XP_004991664.1">
    <property type="nucleotide sequence ID" value="XM_004991607.1"/>
</dbReference>
<gene>
    <name evidence="3" type="ORF">PTSG_07859</name>
</gene>
<evidence type="ECO:0000256" key="2">
    <source>
        <dbReference type="ARBA" id="ARBA00022857"/>
    </source>
</evidence>
<keyword evidence="4" id="KW-1185">Reference proteome</keyword>
<evidence type="ECO:0000256" key="1">
    <source>
        <dbReference type="ARBA" id="ARBA00006484"/>
    </source>
</evidence>
<dbReference type="InterPro" id="IPR051737">
    <property type="entry name" value="L-xylulose/Carbonyl_redctase"/>
</dbReference>
<dbReference type="InterPro" id="IPR036291">
    <property type="entry name" value="NAD(P)-bd_dom_sf"/>
</dbReference>
<dbReference type="OrthoDB" id="1393670at2759"/>
<dbReference type="InterPro" id="IPR002347">
    <property type="entry name" value="SDR_fam"/>
</dbReference>
<organism evidence="4">
    <name type="scientific">Salpingoeca rosetta (strain ATCC 50818 / BSB-021)</name>
    <dbReference type="NCBI Taxonomy" id="946362"/>
    <lineage>
        <taxon>Eukaryota</taxon>
        <taxon>Choanoflagellata</taxon>
        <taxon>Craspedida</taxon>
        <taxon>Salpingoecidae</taxon>
        <taxon>Salpingoeca</taxon>
    </lineage>
</organism>
<evidence type="ECO:0000313" key="3">
    <source>
        <dbReference type="EMBL" id="EGD75743.1"/>
    </source>
</evidence>
<dbReference type="Pfam" id="PF00106">
    <property type="entry name" value="adh_short"/>
    <property type="match status" value="1"/>
</dbReference>